<sequence length="1323" mass="154341">MSGDVECNITARYRTVRKHLDNLGYKQTLSLDALPLIEALLVDLIQTTDSLKHFKVVAQENIEACSHLQLSVDPYKCDNVRLVRECNQLYSDAIETKEAHQKQVKDFKRQIYKLECECNDLQLTSSRNIHKIKELEAESAAKSKKILELQGKCLKPTIINVGLTAKKRPCFPLRRPVLETEPMPRTKDNSSLPKLNSVEPKIVDIISMADHKMNCLNQEVTKLREELLLQTDTIETLEKQLVTKEKEIMRMRKMLEDRSYAAINKDCTCIKKSGATHNATEINEVKVLQQVKLELEQQLKESLNKQHDAMSQAMKLAARNEELEKELRDIDHVALAVEADCNSTVKENNRRVCRLQEKLEDVMTQVHVLERELTVERREVQELRADLEACKLEKRNIQRTLECTLDEKKQMSDKINQLTVIEKSVNMERLTKENDCQKQDINQLQFTNKILEEHTHKKNIGQNNGGNNEQTQEKIKREKNDQNKGMNTSKKKNALKNNRNEKHDVIDHQITINDKKIIKNTNDFDMQKRIDEADLKIASLQQIIQRLEVERDHYRQEYINCLDAQRRTSDKDNADLWTQIYELKRELSDKEQALSKIHREKEELCHKKKDLEARLQTYNNQQRQMCIPCRSCSLCQPIRICTCASGLPSGDVSTTKTMLERLERERDIARADVERLIDERDALREKFEIMSDTHKSEQLRFKENLIEAENRLKHMEKERQDLLVTQGSRRATMNGLEDQLGDVQEELRRTKQELMAQRTQYFQLRTLQDQTDQALGDAQSQLSQTESELNKAVDHNRNMEQQQLQLNDQIKELKQEINTLRSSMTLLDQEKDRLLMVLDEKTEKIAALERELMHKDQQKEAVQKQIRDLQHKNEICIDQSAEQERQLRSLQVEMESIQRQFEAASVDRENAIHENRKLQDDLAALTCEMRNMQRELETSRAECYDLKRQLQTYVSEVRRAEELLNRKENERTEMLNHFRSLSLEATVLENNNHSLESEAAEVRGALQTARHQILDLERQLADKDCLIKGYESQISSLTQSVASMEMQLQQQIEQKHRIDTDLMAVRDLCVKLDQQKDTLTEQLGDKDTMKAHYEVQLSRLQAEQSIVEDQITRDRVTVERLETLLNQARQESINAETSNQELQNEVSRLKQKVSELQSKLSSESTELKQYQNQAAEYSKQISELRRQVTNERFDRARKEEENRRYSEESTHLPQKSFQNQTTLPQSDVRNPNNDGIASTFRQVDWLKKPYNVIPKYTCVHNPNQVGLTNHDRPISFLLECQCSSIEKCISPVNFVPCPSMFSSQRKSVGNTDKTLEVSLTKEV</sequence>
<accession>A0A836JKA2</accession>
<keyword evidence="2" id="KW-0963">Cytoplasm</keyword>
<comment type="caution">
    <text evidence="7">The sequence shown here is derived from an EMBL/GenBank/DDBJ whole genome shotgun (WGS) entry which is preliminary data.</text>
</comment>
<feature type="coiled-coil region" evidence="5">
    <location>
        <begin position="530"/>
        <end position="621"/>
    </location>
</feature>
<keyword evidence="5" id="KW-0175">Coiled coil</keyword>
<dbReference type="PANTHER" id="PTHR20544">
    <property type="entry name" value="CENTROSOMAL PROTEIN CEP135"/>
    <property type="match status" value="1"/>
</dbReference>
<evidence type="ECO:0000256" key="5">
    <source>
        <dbReference type="SAM" id="Coils"/>
    </source>
</evidence>
<evidence type="ECO:0000313" key="8">
    <source>
        <dbReference type="Proteomes" id="UP000667349"/>
    </source>
</evidence>
<evidence type="ECO:0000256" key="4">
    <source>
        <dbReference type="ARBA" id="ARBA00038123"/>
    </source>
</evidence>
<dbReference type="PANTHER" id="PTHR20544:SF0">
    <property type="entry name" value="NUCLEOPROTEIN TPR_MLP1 DOMAIN-CONTAINING PROTEIN"/>
    <property type="match status" value="1"/>
</dbReference>
<evidence type="ECO:0000256" key="2">
    <source>
        <dbReference type="ARBA" id="ARBA00022490"/>
    </source>
</evidence>
<feature type="region of interest" description="Disordered" evidence="6">
    <location>
        <begin position="456"/>
        <end position="502"/>
    </location>
</feature>
<evidence type="ECO:0000256" key="3">
    <source>
        <dbReference type="ARBA" id="ARBA00023212"/>
    </source>
</evidence>
<evidence type="ECO:0000256" key="6">
    <source>
        <dbReference type="SAM" id="MobiDB-lite"/>
    </source>
</evidence>
<gene>
    <name evidence="7" type="primary">Cep135</name>
    <name evidence="7" type="ORF">G6Z75_0010126</name>
</gene>
<feature type="non-terminal residue" evidence="7">
    <location>
        <position position="1323"/>
    </location>
</feature>
<dbReference type="SUPFAM" id="SSF90257">
    <property type="entry name" value="Myosin rod fragments"/>
    <property type="match status" value="1"/>
</dbReference>
<feature type="non-terminal residue" evidence="7">
    <location>
        <position position="1"/>
    </location>
</feature>
<dbReference type="Proteomes" id="UP000667349">
    <property type="component" value="Unassembled WGS sequence"/>
</dbReference>
<feature type="coiled-coil region" evidence="5">
    <location>
        <begin position="90"/>
        <end position="152"/>
    </location>
</feature>
<evidence type="ECO:0000256" key="1">
    <source>
        <dbReference type="ARBA" id="ARBA00004114"/>
    </source>
</evidence>
<protein>
    <submittedName>
        <fullName evidence="7">CP135 protein</fullName>
    </submittedName>
</protein>
<comment type="similarity">
    <text evidence="4">Belongs to the CEP135/TSGA10 family.</text>
</comment>
<dbReference type="GO" id="GO:0005814">
    <property type="term" value="C:centriole"/>
    <property type="evidence" value="ECO:0007669"/>
    <property type="project" value="UniProtKB-SubCell"/>
</dbReference>
<feature type="compositionally biased region" description="Polar residues" evidence="6">
    <location>
        <begin position="1211"/>
        <end position="1234"/>
    </location>
</feature>
<evidence type="ECO:0000313" key="7">
    <source>
        <dbReference type="EMBL" id="KAG5316750.1"/>
    </source>
</evidence>
<keyword evidence="3" id="KW-0206">Cytoskeleton</keyword>
<feature type="coiled-coil region" evidence="5">
    <location>
        <begin position="278"/>
        <end position="400"/>
    </location>
</feature>
<feature type="region of interest" description="Disordered" evidence="6">
    <location>
        <begin position="1192"/>
        <end position="1234"/>
    </location>
</feature>
<dbReference type="InterPro" id="IPR051877">
    <property type="entry name" value="Centriole_BasalBody_StrucProt"/>
</dbReference>
<feature type="compositionally biased region" description="Low complexity" evidence="6">
    <location>
        <begin position="460"/>
        <end position="470"/>
    </location>
</feature>
<organism evidence="7 8">
    <name type="scientific">Acromyrmex insinuator</name>
    <dbReference type="NCBI Taxonomy" id="230686"/>
    <lineage>
        <taxon>Eukaryota</taxon>
        <taxon>Metazoa</taxon>
        <taxon>Ecdysozoa</taxon>
        <taxon>Arthropoda</taxon>
        <taxon>Hexapoda</taxon>
        <taxon>Insecta</taxon>
        <taxon>Pterygota</taxon>
        <taxon>Neoptera</taxon>
        <taxon>Endopterygota</taxon>
        <taxon>Hymenoptera</taxon>
        <taxon>Apocrita</taxon>
        <taxon>Aculeata</taxon>
        <taxon>Formicoidea</taxon>
        <taxon>Formicidae</taxon>
        <taxon>Myrmicinae</taxon>
        <taxon>Acromyrmex</taxon>
    </lineage>
</organism>
<dbReference type="CDD" id="cd22292">
    <property type="entry name" value="cc_Cep135_MBD"/>
    <property type="match status" value="1"/>
</dbReference>
<dbReference type="Gene3D" id="1.10.287.1490">
    <property type="match status" value="1"/>
</dbReference>
<comment type="subcellular location">
    <subcellularLocation>
        <location evidence="1">Cytoplasm</location>
        <location evidence="1">Cytoskeleton</location>
        <location evidence="1">Microtubule organizing center</location>
        <location evidence="1">Centrosome</location>
        <location evidence="1">Centriole</location>
    </subcellularLocation>
</comment>
<feature type="compositionally biased region" description="Basic and acidic residues" evidence="6">
    <location>
        <begin position="471"/>
        <end position="482"/>
    </location>
</feature>
<feature type="coiled-coil region" evidence="5">
    <location>
        <begin position="206"/>
        <end position="254"/>
    </location>
</feature>
<keyword evidence="8" id="KW-1185">Reference proteome</keyword>
<feature type="coiled-coil region" evidence="5">
    <location>
        <begin position="652"/>
        <end position="1054"/>
    </location>
</feature>
<dbReference type="EMBL" id="JAANHZ010000018">
    <property type="protein sequence ID" value="KAG5316750.1"/>
    <property type="molecule type" value="Genomic_DNA"/>
</dbReference>
<proteinExistence type="inferred from homology"/>
<feature type="compositionally biased region" description="Basic and acidic residues" evidence="6">
    <location>
        <begin position="1192"/>
        <end position="1210"/>
    </location>
</feature>
<reference evidence="7" key="1">
    <citation type="submission" date="2020-02" db="EMBL/GenBank/DDBJ databases">
        <title>Relaxed selection underlies rapid genomic changes in the transitions from sociality to social parasitism in ants.</title>
        <authorList>
            <person name="Bi X."/>
        </authorList>
    </citation>
    <scope>NUCLEOTIDE SEQUENCE</scope>
    <source>
        <strain evidence="7">BGI-DK2013a</strain>
        <tissue evidence="7">Whole body</tissue>
    </source>
</reference>
<name>A0A836JKA2_9HYME</name>